<dbReference type="EMBL" id="QUSW01000010">
    <property type="protein sequence ID" value="RQP21628.1"/>
    <property type="molecule type" value="Genomic_DNA"/>
</dbReference>
<name>A0A3N7HHX1_9BURK</name>
<dbReference type="InterPro" id="IPR026433">
    <property type="entry name" value="MarR_EPS"/>
</dbReference>
<dbReference type="InterPro" id="IPR036390">
    <property type="entry name" value="WH_DNA-bd_sf"/>
</dbReference>
<dbReference type="Gene3D" id="1.10.10.10">
    <property type="entry name" value="Winged helix-like DNA-binding domain superfamily/Winged helix DNA-binding domain"/>
    <property type="match status" value="1"/>
</dbReference>
<sequence length="128" mass="14342">MNPAGNLDAAVSHADDASALDALRLLQERPELSQRELSRQLGLSLGKTHYLLHALLDKGLLKVKNFRQADNKMAYAYLLTPKGIRAKVALTRSFLARKEAEFEQLQATIARLRQEVQHDHTPHTGPDH</sequence>
<dbReference type="Proteomes" id="UP000267464">
    <property type="component" value="Unassembled WGS sequence"/>
</dbReference>
<dbReference type="Pfam" id="PF13412">
    <property type="entry name" value="HTH_24"/>
    <property type="match status" value="1"/>
</dbReference>
<accession>A0A3N7HHX1</accession>
<evidence type="ECO:0000313" key="1">
    <source>
        <dbReference type="EMBL" id="RQP21628.1"/>
    </source>
</evidence>
<keyword evidence="2" id="KW-1185">Reference proteome</keyword>
<organism evidence="1 2">
    <name type="scientific">Piscinibacter terrae</name>
    <dbReference type="NCBI Taxonomy" id="2496871"/>
    <lineage>
        <taxon>Bacteria</taxon>
        <taxon>Pseudomonadati</taxon>
        <taxon>Pseudomonadota</taxon>
        <taxon>Betaproteobacteria</taxon>
        <taxon>Burkholderiales</taxon>
        <taxon>Sphaerotilaceae</taxon>
        <taxon>Piscinibacter</taxon>
    </lineage>
</organism>
<dbReference type="AlphaFoldDB" id="A0A3N7HHX1"/>
<dbReference type="NCBIfam" id="TIGR04176">
    <property type="entry name" value="MarR_EPS"/>
    <property type="match status" value="1"/>
</dbReference>
<protein>
    <submittedName>
        <fullName evidence="1">MarR family EPS-associated transcriptional regulator</fullName>
    </submittedName>
</protein>
<dbReference type="OrthoDB" id="8537236at2"/>
<proteinExistence type="predicted"/>
<comment type="caution">
    <text evidence="1">The sequence shown here is derived from an EMBL/GenBank/DDBJ whole genome shotgun (WGS) entry which is preliminary data.</text>
</comment>
<evidence type="ECO:0000313" key="2">
    <source>
        <dbReference type="Proteomes" id="UP000267464"/>
    </source>
</evidence>
<gene>
    <name evidence="1" type="ORF">DZC73_27360</name>
</gene>
<dbReference type="InterPro" id="IPR036388">
    <property type="entry name" value="WH-like_DNA-bd_sf"/>
</dbReference>
<dbReference type="SUPFAM" id="SSF46785">
    <property type="entry name" value="Winged helix' DNA-binding domain"/>
    <property type="match status" value="1"/>
</dbReference>
<reference evidence="1 2" key="2">
    <citation type="submission" date="2018-12" db="EMBL/GenBank/DDBJ databases">
        <title>Rhizobacter gummiphilus sp. nov., a rubber-degrading bacterium isolated from the soil of a botanical garden in Japan.</title>
        <authorList>
            <person name="Shunsuke S.S."/>
        </authorList>
    </citation>
    <scope>NUCLEOTIDE SEQUENCE [LARGE SCALE GENOMIC DNA]</scope>
    <source>
        <strain evidence="1 2">S-16</strain>
    </source>
</reference>
<reference evidence="1 2" key="1">
    <citation type="submission" date="2018-08" db="EMBL/GenBank/DDBJ databases">
        <authorList>
            <person name="Khan S.A."/>
            <person name="Jeon C.O."/>
            <person name="Chun B.H."/>
            <person name="Jeong S.E."/>
        </authorList>
    </citation>
    <scope>NUCLEOTIDE SEQUENCE [LARGE SCALE GENOMIC DNA]</scope>
    <source>
        <strain evidence="1 2">S-16</strain>
    </source>
</reference>